<evidence type="ECO:0000313" key="3">
    <source>
        <dbReference type="Proteomes" id="UP000811609"/>
    </source>
</evidence>
<reference evidence="2" key="1">
    <citation type="submission" date="2020-12" db="EMBL/GenBank/DDBJ databases">
        <title>WGS assembly of Carya illinoinensis cv. Pawnee.</title>
        <authorList>
            <person name="Platts A."/>
            <person name="Shu S."/>
            <person name="Wright S."/>
            <person name="Barry K."/>
            <person name="Edger P."/>
            <person name="Pires J.C."/>
            <person name="Schmutz J."/>
        </authorList>
    </citation>
    <scope>NUCLEOTIDE SEQUENCE</scope>
    <source>
        <tissue evidence="2">Leaf</tissue>
    </source>
</reference>
<dbReference type="EMBL" id="CM031813">
    <property type="protein sequence ID" value="KAG6654831.1"/>
    <property type="molecule type" value="Genomic_DNA"/>
</dbReference>
<sequence length="108" mass="12766">MKNKEKNKCSVAYRWWRRLTVTPEIQGDPCMIALTLKKFCRIGRESDLHLQKFDVRKKIKMKPCRGVSGWKNLEEEKELEWRDNGEGKSRRGKEEKLQQCGGEKAKIN</sequence>
<accession>A0A8T1QKP1</accession>
<feature type="region of interest" description="Disordered" evidence="1">
    <location>
        <begin position="81"/>
        <end position="108"/>
    </location>
</feature>
<evidence type="ECO:0000313" key="2">
    <source>
        <dbReference type="EMBL" id="KAG6654831.1"/>
    </source>
</evidence>
<gene>
    <name evidence="2" type="ORF">CIPAW_05G172500</name>
</gene>
<evidence type="ECO:0000256" key="1">
    <source>
        <dbReference type="SAM" id="MobiDB-lite"/>
    </source>
</evidence>
<dbReference type="Proteomes" id="UP000811609">
    <property type="component" value="Chromosome 5"/>
</dbReference>
<proteinExistence type="predicted"/>
<name>A0A8T1QKP1_CARIL</name>
<comment type="caution">
    <text evidence="2">The sequence shown here is derived from an EMBL/GenBank/DDBJ whole genome shotgun (WGS) entry which is preliminary data.</text>
</comment>
<organism evidence="2 3">
    <name type="scientific">Carya illinoinensis</name>
    <name type="common">Pecan</name>
    <dbReference type="NCBI Taxonomy" id="32201"/>
    <lineage>
        <taxon>Eukaryota</taxon>
        <taxon>Viridiplantae</taxon>
        <taxon>Streptophyta</taxon>
        <taxon>Embryophyta</taxon>
        <taxon>Tracheophyta</taxon>
        <taxon>Spermatophyta</taxon>
        <taxon>Magnoliopsida</taxon>
        <taxon>eudicotyledons</taxon>
        <taxon>Gunneridae</taxon>
        <taxon>Pentapetalae</taxon>
        <taxon>rosids</taxon>
        <taxon>fabids</taxon>
        <taxon>Fagales</taxon>
        <taxon>Juglandaceae</taxon>
        <taxon>Carya</taxon>
    </lineage>
</organism>
<keyword evidence="3" id="KW-1185">Reference proteome</keyword>
<dbReference type="AlphaFoldDB" id="A0A8T1QKP1"/>
<protein>
    <submittedName>
        <fullName evidence="2">Uncharacterized protein</fullName>
    </submittedName>
</protein>